<evidence type="ECO:0000256" key="4">
    <source>
        <dbReference type="ARBA" id="ARBA00022691"/>
    </source>
</evidence>
<keyword evidence="3 7" id="KW-0808">Transferase</keyword>
<evidence type="ECO:0000256" key="2">
    <source>
        <dbReference type="ARBA" id="ARBA00022603"/>
    </source>
</evidence>
<dbReference type="InterPro" id="IPR029063">
    <property type="entry name" value="SAM-dependent_MTases_sf"/>
</dbReference>
<dbReference type="GO" id="GO:0044027">
    <property type="term" value="P:negative regulation of gene expression via chromosomal CpG island methylation"/>
    <property type="evidence" value="ECO:0007669"/>
    <property type="project" value="TreeGrafter"/>
</dbReference>
<dbReference type="EMBL" id="AECZ01000001">
    <property type="protein sequence ID" value="EFL53122.1"/>
    <property type="molecule type" value="Genomic_DNA"/>
</dbReference>
<sequence>MYPIIQQKIDRLRAGASPRVLDLFAGCGGISLGFRTAGYELRAAIEMDPVAAASHALNFYPDLEGEDKKRHAQSRDIVKTEPHSFMLEMGCPEPEEAIDVVVGGPPCQAFARVGRAKLREVAEHPHAFIKDPRSNLYLRYLEFIKQLKPVALLVENVPDVLNHGGHNIYEEICEVLEELGYTCGYTLLNSVHYGVPEMRERAFLIGYAAGIAERIRFPEPTRRHELPRGYEGSRQVALKYLPDNGNGVLSLLDNKSRFLPTPERGPHLPPAVTAREALQDLPPITGHLNGKLKKGPRRFDSLLPYDESRPITDYGRLMRSWPGFESSVGISDHVIRFLPRDYAIFARMRPGDQYPEAHRHAIALFNEKLAALQAKGLAPTKNSKEYMQLWKGTVPPYDPDKFPNKWRKMEADCPARTLMAHLGKDSYSHIHYDSRQARTISVREAARLQSFPDGFVFVGPMNPGFRQIGNAVPPLMAKALAEIMLKTLRG</sequence>
<dbReference type="AlphaFoldDB" id="E1JRC1"/>
<dbReference type="Proteomes" id="UP000006250">
    <property type="component" value="Unassembled WGS sequence"/>
</dbReference>
<dbReference type="GO" id="GO:0003886">
    <property type="term" value="F:DNA (cytosine-5-)-methyltransferase activity"/>
    <property type="evidence" value="ECO:0007669"/>
    <property type="project" value="UniProtKB-EC"/>
</dbReference>
<dbReference type="EC" id="2.1.1.37" evidence="1"/>
<evidence type="ECO:0000256" key="7">
    <source>
        <dbReference type="PROSITE-ProRule" id="PRU01016"/>
    </source>
</evidence>
<accession>E1JRC1</accession>
<evidence type="ECO:0000256" key="3">
    <source>
        <dbReference type="ARBA" id="ARBA00022679"/>
    </source>
</evidence>
<evidence type="ECO:0000313" key="10">
    <source>
        <dbReference type="Proteomes" id="UP000006250"/>
    </source>
</evidence>
<evidence type="ECO:0000256" key="8">
    <source>
        <dbReference type="RuleBase" id="RU000416"/>
    </source>
</evidence>
<keyword evidence="10" id="KW-1185">Reference proteome</keyword>
<dbReference type="PANTHER" id="PTHR10629">
    <property type="entry name" value="CYTOSINE-SPECIFIC METHYLTRANSFERASE"/>
    <property type="match status" value="1"/>
</dbReference>
<evidence type="ECO:0000256" key="5">
    <source>
        <dbReference type="ARBA" id="ARBA00022747"/>
    </source>
</evidence>
<dbReference type="PROSITE" id="PS51679">
    <property type="entry name" value="SAM_MT_C5"/>
    <property type="match status" value="1"/>
</dbReference>
<protein>
    <recommendedName>
        <fullName evidence="1">DNA (cytosine-5-)-methyltransferase</fullName>
        <ecNumber evidence="1">2.1.1.37</ecNumber>
    </recommendedName>
</protein>
<dbReference type="InterPro" id="IPR001525">
    <property type="entry name" value="C5_MeTfrase"/>
</dbReference>
<dbReference type="SUPFAM" id="SSF53335">
    <property type="entry name" value="S-adenosyl-L-methionine-dependent methyltransferases"/>
    <property type="match status" value="1"/>
</dbReference>
<evidence type="ECO:0000313" key="9">
    <source>
        <dbReference type="EMBL" id="EFL53122.1"/>
    </source>
</evidence>
<comment type="caution">
    <text evidence="9">The sequence shown here is derived from an EMBL/GenBank/DDBJ whole genome shotgun (WGS) entry which is preliminary data.</text>
</comment>
<dbReference type="PANTHER" id="PTHR10629:SF52">
    <property type="entry name" value="DNA (CYTOSINE-5)-METHYLTRANSFERASE 1"/>
    <property type="match status" value="1"/>
</dbReference>
<dbReference type="Gene3D" id="3.90.120.10">
    <property type="entry name" value="DNA Methylase, subunit A, domain 2"/>
    <property type="match status" value="1"/>
</dbReference>
<dbReference type="RefSeq" id="WP_005990197.1">
    <property type="nucleotide sequence ID" value="NZ_AECZ01000001.1"/>
</dbReference>
<dbReference type="Gene3D" id="3.40.50.150">
    <property type="entry name" value="Vaccinia Virus protein VP39"/>
    <property type="match status" value="1"/>
</dbReference>
<gene>
    <name evidence="9" type="ORF">DesfrDRAFT_0170</name>
</gene>
<dbReference type="GO" id="GO:0009307">
    <property type="term" value="P:DNA restriction-modification system"/>
    <property type="evidence" value="ECO:0007669"/>
    <property type="project" value="UniProtKB-KW"/>
</dbReference>
<dbReference type="Pfam" id="PF00145">
    <property type="entry name" value="DNA_methylase"/>
    <property type="match status" value="2"/>
</dbReference>
<evidence type="ECO:0000256" key="6">
    <source>
        <dbReference type="ARBA" id="ARBA00047422"/>
    </source>
</evidence>
<comment type="catalytic activity">
    <reaction evidence="6">
        <text>a 2'-deoxycytidine in DNA + S-adenosyl-L-methionine = a 5-methyl-2'-deoxycytidine in DNA + S-adenosyl-L-homocysteine + H(+)</text>
        <dbReference type="Rhea" id="RHEA:13681"/>
        <dbReference type="Rhea" id="RHEA-COMP:11369"/>
        <dbReference type="Rhea" id="RHEA-COMP:11370"/>
        <dbReference type="ChEBI" id="CHEBI:15378"/>
        <dbReference type="ChEBI" id="CHEBI:57856"/>
        <dbReference type="ChEBI" id="CHEBI:59789"/>
        <dbReference type="ChEBI" id="CHEBI:85452"/>
        <dbReference type="ChEBI" id="CHEBI:85454"/>
        <dbReference type="EC" id="2.1.1.37"/>
    </reaction>
</comment>
<keyword evidence="4 7" id="KW-0949">S-adenosyl-L-methionine</keyword>
<keyword evidence="2 7" id="KW-0489">Methyltransferase</keyword>
<dbReference type="GO" id="GO:0032259">
    <property type="term" value="P:methylation"/>
    <property type="evidence" value="ECO:0007669"/>
    <property type="project" value="UniProtKB-KW"/>
</dbReference>
<dbReference type="GO" id="GO:0003677">
    <property type="term" value="F:DNA binding"/>
    <property type="evidence" value="ECO:0007669"/>
    <property type="project" value="TreeGrafter"/>
</dbReference>
<proteinExistence type="inferred from homology"/>
<dbReference type="PRINTS" id="PR00105">
    <property type="entry name" value="C5METTRFRASE"/>
</dbReference>
<comment type="similarity">
    <text evidence="7 8">Belongs to the class I-like SAM-binding methyltransferase superfamily. C5-methyltransferase family.</text>
</comment>
<organism evidence="9 10">
    <name type="scientific">Solidesulfovibrio fructosivorans JJ]</name>
    <dbReference type="NCBI Taxonomy" id="596151"/>
    <lineage>
        <taxon>Bacteria</taxon>
        <taxon>Pseudomonadati</taxon>
        <taxon>Thermodesulfobacteriota</taxon>
        <taxon>Desulfovibrionia</taxon>
        <taxon>Desulfovibrionales</taxon>
        <taxon>Desulfovibrionaceae</taxon>
        <taxon>Solidesulfovibrio</taxon>
    </lineage>
</organism>
<feature type="active site" evidence="7">
    <location>
        <position position="107"/>
    </location>
</feature>
<dbReference type="STRING" id="596151.DesfrDRAFT_0170"/>
<dbReference type="REBASE" id="42956">
    <property type="entry name" value="M.DfrJJORF170P"/>
</dbReference>
<dbReference type="NCBIfam" id="TIGR00675">
    <property type="entry name" value="dcm"/>
    <property type="match status" value="1"/>
</dbReference>
<dbReference type="InterPro" id="IPR031303">
    <property type="entry name" value="C5_meth_CS"/>
</dbReference>
<dbReference type="InterPro" id="IPR050390">
    <property type="entry name" value="C5-Methyltransferase"/>
</dbReference>
<keyword evidence="5" id="KW-0680">Restriction system</keyword>
<dbReference type="OrthoDB" id="9813719at2"/>
<dbReference type="eggNOG" id="COG0270">
    <property type="taxonomic scope" value="Bacteria"/>
</dbReference>
<name>E1JRC1_SOLFR</name>
<dbReference type="PROSITE" id="PS00095">
    <property type="entry name" value="C5_MTASE_2"/>
    <property type="match status" value="1"/>
</dbReference>
<reference evidence="9 10" key="1">
    <citation type="submission" date="2010-08" db="EMBL/GenBank/DDBJ databases">
        <title>The draft genome of Desulfovibrio fructosovorans JJ.</title>
        <authorList>
            <consortium name="US DOE Joint Genome Institute (JGI-PGF)"/>
            <person name="Lucas S."/>
            <person name="Copeland A."/>
            <person name="Lapidus A."/>
            <person name="Cheng J.-F."/>
            <person name="Bruce D."/>
            <person name="Goodwin L."/>
            <person name="Pitluck S."/>
            <person name="Land M.L."/>
            <person name="Hauser L."/>
            <person name="Chang Y.-J."/>
            <person name="Jeffries C."/>
            <person name="Wall J.D."/>
            <person name="Stahl D.A."/>
            <person name="Arkin A.P."/>
            <person name="Dehal P."/>
            <person name="Stolyar S.M."/>
            <person name="Hazen T.C."/>
            <person name="Woyke T.J."/>
        </authorList>
    </citation>
    <scope>NUCLEOTIDE SEQUENCE [LARGE SCALE GENOMIC DNA]</scope>
    <source>
        <strain evidence="9 10">JJ</strain>
    </source>
</reference>
<evidence type="ECO:0000256" key="1">
    <source>
        <dbReference type="ARBA" id="ARBA00011975"/>
    </source>
</evidence>